<evidence type="ECO:0000256" key="3">
    <source>
        <dbReference type="ARBA" id="ARBA00022692"/>
    </source>
</evidence>
<protein>
    <submittedName>
        <fullName evidence="7">MFS-type transporter involved in bile tolerance, Atg22 family</fullName>
    </submittedName>
</protein>
<dbReference type="SUPFAM" id="SSF103473">
    <property type="entry name" value="MFS general substrate transporter"/>
    <property type="match status" value="1"/>
</dbReference>
<organism evidence="7 8">
    <name type="scientific">Bowdeniella nasicola</name>
    <dbReference type="NCBI Taxonomy" id="208480"/>
    <lineage>
        <taxon>Bacteria</taxon>
        <taxon>Bacillati</taxon>
        <taxon>Actinomycetota</taxon>
        <taxon>Actinomycetes</taxon>
        <taxon>Actinomycetales</taxon>
        <taxon>Actinomycetaceae</taxon>
        <taxon>Bowdeniella</taxon>
    </lineage>
</organism>
<feature type="transmembrane region" description="Helical" evidence="6">
    <location>
        <begin position="241"/>
        <end position="261"/>
    </location>
</feature>
<keyword evidence="3 6" id="KW-0812">Transmembrane</keyword>
<reference evidence="8" key="1">
    <citation type="submission" date="2016-10" db="EMBL/GenBank/DDBJ databases">
        <authorList>
            <person name="Varghese N."/>
            <person name="Submissions S."/>
        </authorList>
    </citation>
    <scope>NUCLEOTIDE SEQUENCE [LARGE SCALE GENOMIC DNA]</scope>
    <source>
        <strain evidence="8">KPR-1</strain>
    </source>
</reference>
<keyword evidence="8" id="KW-1185">Reference proteome</keyword>
<dbReference type="GO" id="GO:0022857">
    <property type="term" value="F:transmembrane transporter activity"/>
    <property type="evidence" value="ECO:0007669"/>
    <property type="project" value="InterPro"/>
</dbReference>
<dbReference type="Proteomes" id="UP000199288">
    <property type="component" value="Unassembled WGS sequence"/>
</dbReference>
<evidence type="ECO:0000256" key="4">
    <source>
        <dbReference type="ARBA" id="ARBA00022989"/>
    </source>
</evidence>
<dbReference type="Pfam" id="PF07690">
    <property type="entry name" value="MFS_1"/>
    <property type="match status" value="1"/>
</dbReference>
<gene>
    <name evidence="7" type="ORF">SAMN02910418_02141</name>
</gene>
<evidence type="ECO:0000256" key="5">
    <source>
        <dbReference type="ARBA" id="ARBA00023136"/>
    </source>
</evidence>
<feature type="transmembrane region" description="Helical" evidence="6">
    <location>
        <begin position="208"/>
        <end position="229"/>
    </location>
</feature>
<feature type="transmembrane region" description="Helical" evidence="6">
    <location>
        <begin position="420"/>
        <end position="438"/>
    </location>
</feature>
<evidence type="ECO:0000256" key="2">
    <source>
        <dbReference type="ARBA" id="ARBA00022475"/>
    </source>
</evidence>
<evidence type="ECO:0000256" key="6">
    <source>
        <dbReference type="SAM" id="Phobius"/>
    </source>
</evidence>
<dbReference type="EMBL" id="FNQV01000015">
    <property type="protein sequence ID" value="SEA67696.1"/>
    <property type="molecule type" value="Genomic_DNA"/>
</dbReference>
<feature type="transmembrane region" description="Helical" evidence="6">
    <location>
        <begin position="267"/>
        <end position="292"/>
    </location>
</feature>
<dbReference type="PANTHER" id="PTHR23513:SF11">
    <property type="entry name" value="STAPHYLOFERRIN A TRANSPORTER"/>
    <property type="match status" value="1"/>
</dbReference>
<feature type="transmembrane region" description="Helical" evidence="6">
    <location>
        <begin position="176"/>
        <end position="196"/>
    </location>
</feature>
<evidence type="ECO:0000256" key="1">
    <source>
        <dbReference type="ARBA" id="ARBA00004651"/>
    </source>
</evidence>
<dbReference type="AlphaFoldDB" id="A0A1H4D569"/>
<dbReference type="Gene3D" id="1.20.1250.20">
    <property type="entry name" value="MFS general substrate transporter like domains"/>
    <property type="match status" value="1"/>
</dbReference>
<accession>A0A1H4D569</accession>
<dbReference type="InterPro" id="IPR011701">
    <property type="entry name" value="MFS"/>
</dbReference>
<name>A0A1H4D569_9ACTO</name>
<proteinExistence type="predicted"/>
<evidence type="ECO:0000313" key="8">
    <source>
        <dbReference type="Proteomes" id="UP000199288"/>
    </source>
</evidence>
<feature type="transmembrane region" description="Helical" evidence="6">
    <location>
        <begin position="473"/>
        <end position="496"/>
    </location>
</feature>
<evidence type="ECO:0000313" key="7">
    <source>
        <dbReference type="EMBL" id="SEA67696.1"/>
    </source>
</evidence>
<feature type="transmembrane region" description="Helical" evidence="6">
    <location>
        <begin position="537"/>
        <end position="556"/>
    </location>
</feature>
<sequence>MIASASHRSLAIASHQSGFPLKELGYRSNERSGLVVIPVEVNKQTLITRDIPSLARIAAGLGCNLTHQAAALQFGQVIRHRVDRLFDKSGQVRDPLRLLPQLQPNEKVVPNRVEQTLDHIGIASLHTTMVKASHLLFHKHCARNLAYLIFPFYSEVMTNHDMPPKGGPSLWRNRDYLLWFIGDFIADAGSAIRAFAMPLITLAVTGSLTQAGVIGFVSSAASVGLMVPGGLLADRMDRKNLLLLGHVVGLVTWGTGAILYLTDLLTFASLLVLALVAGARSGIFGAVSNTVIKQLVRKEQLPSALAANQGREAVLSLASGPLGGFLLALSTVAPFIAETIGHAMAWGTTRLIRTDLTPRSPDAEPTTWRAQVREGVAWLKAHSTVQRFIAIAALLNIGINGVFSTLVLSLRNRGVGPETIGFVSAALGVGMLLGSFAAPSITARMRVGTIFVVGIGWTVAFNALLAITSSIPVIIAAACLGAIALGPVNSALGGYFMAMIPNSKMGAITSVMGMVTMGLMPFAPLLAGLGLDHWGHVPTMIVMISLFVTGWLMSVFTPSIRSIGRPDEWETGAQNP</sequence>
<feature type="transmembrane region" description="Helical" evidence="6">
    <location>
        <begin position="450"/>
        <end position="467"/>
    </location>
</feature>
<dbReference type="InterPro" id="IPR036259">
    <property type="entry name" value="MFS_trans_sf"/>
</dbReference>
<dbReference type="PANTHER" id="PTHR23513">
    <property type="entry name" value="INTEGRAL MEMBRANE EFFLUX PROTEIN-RELATED"/>
    <property type="match status" value="1"/>
</dbReference>
<dbReference type="GO" id="GO:0005886">
    <property type="term" value="C:plasma membrane"/>
    <property type="evidence" value="ECO:0007669"/>
    <property type="project" value="UniProtKB-SubCell"/>
</dbReference>
<feature type="transmembrane region" description="Helical" evidence="6">
    <location>
        <begin position="388"/>
        <end position="408"/>
    </location>
</feature>
<dbReference type="CDD" id="cd06173">
    <property type="entry name" value="MFS_MefA_like"/>
    <property type="match status" value="1"/>
</dbReference>
<keyword evidence="2" id="KW-1003">Cell membrane</keyword>
<keyword evidence="5 6" id="KW-0472">Membrane</keyword>
<keyword evidence="4 6" id="KW-1133">Transmembrane helix</keyword>
<feature type="transmembrane region" description="Helical" evidence="6">
    <location>
        <begin position="508"/>
        <end position="531"/>
    </location>
</feature>
<comment type="subcellular location">
    <subcellularLocation>
        <location evidence="1">Cell membrane</location>
        <topology evidence="1">Multi-pass membrane protein</topology>
    </subcellularLocation>
</comment>